<feature type="signal peptide" evidence="2">
    <location>
        <begin position="1"/>
        <end position="29"/>
    </location>
</feature>
<feature type="disulfide bond" evidence="1">
    <location>
        <begin position="156"/>
        <end position="217"/>
    </location>
</feature>
<dbReference type="InterPro" id="IPR037176">
    <property type="entry name" value="Osmotin/thaumatin-like_sf"/>
</dbReference>
<dbReference type="Gene3D" id="2.60.110.10">
    <property type="entry name" value="Thaumatin"/>
    <property type="match status" value="1"/>
</dbReference>
<feature type="chain" id="PRO_5044842332" description="Thaumatin-like protein 1" evidence="2">
    <location>
        <begin position="30"/>
        <end position="260"/>
    </location>
</feature>
<name>A0ABC9FQY9_9POAL</name>
<keyword evidence="4" id="KW-1185">Reference proteome</keyword>
<protein>
    <recommendedName>
        <fullName evidence="5">Thaumatin-like protein 1</fullName>
    </recommendedName>
</protein>
<dbReference type="CDD" id="cd09218">
    <property type="entry name" value="TLP-PA"/>
    <property type="match status" value="1"/>
</dbReference>
<feature type="disulfide bond" evidence="1">
    <location>
        <begin position="85"/>
        <end position="94"/>
    </location>
</feature>
<feature type="disulfide bond" evidence="1">
    <location>
        <begin position="99"/>
        <end position="106"/>
    </location>
</feature>
<dbReference type="PROSITE" id="PS51367">
    <property type="entry name" value="THAUMATIN_2"/>
    <property type="match status" value="1"/>
</dbReference>
<dbReference type="InterPro" id="IPR001938">
    <property type="entry name" value="Thaumatin"/>
</dbReference>
<reference evidence="3" key="1">
    <citation type="submission" date="2024-10" db="EMBL/GenBank/DDBJ databases">
        <authorList>
            <person name="Ryan C."/>
        </authorList>
    </citation>
    <scope>NUCLEOTIDE SEQUENCE [LARGE SCALE GENOMIC DNA]</scope>
</reference>
<dbReference type="PANTHER" id="PTHR31048">
    <property type="entry name" value="OS03G0233200 PROTEIN"/>
    <property type="match status" value="1"/>
</dbReference>
<evidence type="ECO:0000256" key="2">
    <source>
        <dbReference type="SAM" id="SignalP"/>
    </source>
</evidence>
<evidence type="ECO:0000313" key="4">
    <source>
        <dbReference type="Proteomes" id="UP001497457"/>
    </source>
</evidence>
<evidence type="ECO:0000313" key="3">
    <source>
        <dbReference type="EMBL" id="CAL5079901.1"/>
    </source>
</evidence>
<keyword evidence="1" id="KW-1015">Disulfide bond</keyword>
<feature type="disulfide bond" evidence="1">
    <location>
        <begin position="194"/>
        <end position="204"/>
    </location>
</feature>
<feature type="disulfide bond" evidence="1">
    <location>
        <begin position="38"/>
        <end position="245"/>
    </location>
</feature>
<proteinExistence type="predicted"/>
<accession>A0ABC9FQY9</accession>
<feature type="disulfide bond" evidence="1">
    <location>
        <begin position="164"/>
        <end position="180"/>
    </location>
</feature>
<gene>
    <name evidence="3" type="ORF">URODEC1_LOCUS107850</name>
</gene>
<dbReference type="FunFam" id="2.60.110.10:FF:000004">
    <property type="entry name" value="THAUMATIN-LIKE PROTEIN 1"/>
    <property type="match status" value="1"/>
</dbReference>
<dbReference type="Proteomes" id="UP001497457">
    <property type="component" value="Chromosome 7b"/>
</dbReference>
<dbReference type="PIRSF" id="PIRSF002703">
    <property type="entry name" value="Thaumatin"/>
    <property type="match status" value="1"/>
</dbReference>
<keyword evidence="2" id="KW-0732">Signal</keyword>
<sequence>MAMGGGDVSSGLHLMVFFAFLLSSHGATAVTFTFRNNCPETVWPATLTSSGPAFPTTGFALAPGASASFGVGGTWSGRVWGRYRCTTSGARFSCASGDCGSGQVACRGNGGAPPATLAEFTLGGGAMDFYDISNVDGFNLPMGIAPAGGRCQRASCAADINAACPPELAVKAPGGATVGCKSACLAFNTDEHCCRGAYGTPDKCKPSRYSQFFKQKCPQAYSYAYDDRSSTFTCNGGVDYQVTFCPGSGGTRRSQVLSVM</sequence>
<dbReference type="SMART" id="SM00205">
    <property type="entry name" value="THN"/>
    <property type="match status" value="1"/>
</dbReference>
<dbReference type="SUPFAM" id="SSF49870">
    <property type="entry name" value="Osmotin, thaumatin-like protein"/>
    <property type="match status" value="1"/>
</dbReference>
<dbReference type="Pfam" id="PF00314">
    <property type="entry name" value="Thaumatin"/>
    <property type="match status" value="1"/>
</dbReference>
<feature type="disulfide bond" evidence="1">
    <location>
        <begin position="151"/>
        <end position="234"/>
    </location>
</feature>
<dbReference type="AlphaFoldDB" id="A0ABC9FQY9"/>
<evidence type="ECO:0008006" key="5">
    <source>
        <dbReference type="Google" id="ProtNLM"/>
    </source>
</evidence>
<dbReference type="EMBL" id="OZ075117">
    <property type="protein sequence ID" value="CAL5079901.1"/>
    <property type="molecule type" value="Genomic_DNA"/>
</dbReference>
<dbReference type="PRINTS" id="PR00347">
    <property type="entry name" value="THAUMATIN"/>
</dbReference>
<feature type="disulfide bond" evidence="1">
    <location>
        <begin position="184"/>
        <end position="193"/>
    </location>
</feature>
<organism evidence="3 4">
    <name type="scientific">Urochloa decumbens</name>
    <dbReference type="NCBI Taxonomy" id="240449"/>
    <lineage>
        <taxon>Eukaryota</taxon>
        <taxon>Viridiplantae</taxon>
        <taxon>Streptophyta</taxon>
        <taxon>Embryophyta</taxon>
        <taxon>Tracheophyta</taxon>
        <taxon>Spermatophyta</taxon>
        <taxon>Magnoliopsida</taxon>
        <taxon>Liliopsida</taxon>
        <taxon>Poales</taxon>
        <taxon>Poaceae</taxon>
        <taxon>PACMAD clade</taxon>
        <taxon>Panicoideae</taxon>
        <taxon>Panicodae</taxon>
        <taxon>Paniceae</taxon>
        <taxon>Melinidinae</taxon>
        <taxon>Urochloa</taxon>
    </lineage>
</organism>
<evidence type="ECO:0000256" key="1">
    <source>
        <dbReference type="PIRSR" id="PIRSR002703-1"/>
    </source>
</evidence>